<name>A0A0L0FM11_9EUKA</name>
<dbReference type="Gene3D" id="3.10.110.10">
    <property type="entry name" value="Ubiquitin Conjugating Enzyme"/>
    <property type="match status" value="1"/>
</dbReference>
<dbReference type="SUPFAM" id="SSF54495">
    <property type="entry name" value="UBC-like"/>
    <property type="match status" value="1"/>
</dbReference>
<sequence length="80" mass="8972">MVDGQHVHIHEDIRDEIATLEAIYGERIETSYPTTLSADVTVQCTVLVGGDADDQLKPNTHRLVLWFPQGYPEEAPIRAK</sequence>
<evidence type="ECO:0000259" key="1">
    <source>
        <dbReference type="Pfam" id="PF05773"/>
    </source>
</evidence>
<proteinExistence type="predicted"/>
<protein>
    <recommendedName>
        <fullName evidence="1">RWD domain-containing protein</fullName>
    </recommendedName>
</protein>
<dbReference type="EMBL" id="KQ242709">
    <property type="protein sequence ID" value="KNC77516.1"/>
    <property type="molecule type" value="Genomic_DNA"/>
</dbReference>
<reference evidence="2 3" key="1">
    <citation type="submission" date="2011-02" db="EMBL/GenBank/DDBJ databases">
        <title>The Genome Sequence of Sphaeroforma arctica JP610.</title>
        <authorList>
            <consortium name="The Broad Institute Genome Sequencing Platform"/>
            <person name="Russ C."/>
            <person name="Cuomo C."/>
            <person name="Young S.K."/>
            <person name="Zeng Q."/>
            <person name="Gargeya S."/>
            <person name="Alvarado L."/>
            <person name="Berlin A."/>
            <person name="Chapman S.B."/>
            <person name="Chen Z."/>
            <person name="Freedman E."/>
            <person name="Gellesch M."/>
            <person name="Goldberg J."/>
            <person name="Griggs A."/>
            <person name="Gujja S."/>
            <person name="Heilman E."/>
            <person name="Heiman D."/>
            <person name="Howarth C."/>
            <person name="Mehta T."/>
            <person name="Neiman D."/>
            <person name="Pearson M."/>
            <person name="Roberts A."/>
            <person name="Saif S."/>
            <person name="Shea T."/>
            <person name="Shenoy N."/>
            <person name="Sisk P."/>
            <person name="Stolte C."/>
            <person name="Sykes S."/>
            <person name="White J."/>
            <person name="Yandava C."/>
            <person name="Burger G."/>
            <person name="Gray M.W."/>
            <person name="Holland P.W.H."/>
            <person name="King N."/>
            <person name="Lang F.B.F."/>
            <person name="Roger A.J."/>
            <person name="Ruiz-Trillo I."/>
            <person name="Haas B."/>
            <person name="Nusbaum C."/>
            <person name="Birren B."/>
        </authorList>
    </citation>
    <scope>NUCLEOTIDE SEQUENCE [LARGE SCALE GENOMIC DNA]</scope>
    <source>
        <strain evidence="2 3">JP610</strain>
    </source>
</reference>
<dbReference type="AlphaFoldDB" id="A0A0L0FM11"/>
<dbReference type="Proteomes" id="UP000054560">
    <property type="component" value="Unassembled WGS sequence"/>
</dbReference>
<accession>A0A0L0FM11</accession>
<organism evidence="2 3">
    <name type="scientific">Sphaeroforma arctica JP610</name>
    <dbReference type="NCBI Taxonomy" id="667725"/>
    <lineage>
        <taxon>Eukaryota</taxon>
        <taxon>Ichthyosporea</taxon>
        <taxon>Ichthyophonida</taxon>
        <taxon>Sphaeroforma</taxon>
    </lineage>
</organism>
<dbReference type="InterPro" id="IPR006575">
    <property type="entry name" value="RWD_dom"/>
</dbReference>
<evidence type="ECO:0000313" key="3">
    <source>
        <dbReference type="Proteomes" id="UP000054560"/>
    </source>
</evidence>
<dbReference type="GeneID" id="25910522"/>
<gene>
    <name evidence="2" type="ORF">SARC_10018</name>
</gene>
<feature type="non-terminal residue" evidence="2">
    <location>
        <position position="80"/>
    </location>
</feature>
<dbReference type="InterPro" id="IPR016135">
    <property type="entry name" value="UBQ-conjugating_enzyme/RWD"/>
</dbReference>
<keyword evidence="3" id="KW-1185">Reference proteome</keyword>
<evidence type="ECO:0000313" key="2">
    <source>
        <dbReference type="EMBL" id="KNC77516.1"/>
    </source>
</evidence>
<feature type="domain" description="RWD" evidence="1">
    <location>
        <begin position="11"/>
        <end position="77"/>
    </location>
</feature>
<dbReference type="RefSeq" id="XP_014151418.1">
    <property type="nucleotide sequence ID" value="XM_014295943.1"/>
</dbReference>
<dbReference type="Pfam" id="PF05773">
    <property type="entry name" value="RWD"/>
    <property type="match status" value="1"/>
</dbReference>